<dbReference type="EMBL" id="CAJNNW010031816">
    <property type="protein sequence ID" value="CAE8709217.1"/>
    <property type="molecule type" value="Genomic_DNA"/>
</dbReference>
<keyword evidence="1" id="KW-0812">Transmembrane</keyword>
<accession>A0A813KP52</accession>
<feature type="transmembrane region" description="Helical" evidence="1">
    <location>
        <begin position="81"/>
        <end position="98"/>
    </location>
</feature>
<feature type="non-terminal residue" evidence="2">
    <location>
        <position position="220"/>
    </location>
</feature>
<feature type="transmembrane region" description="Helical" evidence="1">
    <location>
        <begin position="177"/>
        <end position="197"/>
    </location>
</feature>
<sequence>LGAGLAASQGQLRSDLAAGARRALPKADWSGFEQTGWDDIKSRSLLDVNWLNIHGLLTVSSASLFLGQITRIVAHQAPSELEVWITTAIYLPWIYFCWRDTDQLEEHYRVTFYASCGWAFMSLSSLISVFYQDKFPEFALGTLFLGNVVFALAGLYFYGYHWTRMWRHYTQNRFRPLWIPGLLGLMSLHGLTIADFVKRLDDGGWWKTVCLIYPEEWWWV</sequence>
<evidence type="ECO:0000256" key="1">
    <source>
        <dbReference type="SAM" id="Phobius"/>
    </source>
</evidence>
<comment type="caution">
    <text evidence="2">The sequence shown here is derived from an EMBL/GenBank/DDBJ whole genome shotgun (WGS) entry which is preliminary data.</text>
</comment>
<feature type="non-terminal residue" evidence="2">
    <location>
        <position position="1"/>
    </location>
</feature>
<evidence type="ECO:0000313" key="2">
    <source>
        <dbReference type="EMBL" id="CAE8709217.1"/>
    </source>
</evidence>
<feature type="transmembrane region" description="Helical" evidence="1">
    <location>
        <begin position="138"/>
        <end position="157"/>
    </location>
</feature>
<keyword evidence="1" id="KW-0472">Membrane</keyword>
<gene>
    <name evidence="2" type="ORF">PGLA2088_LOCUS35334</name>
</gene>
<feature type="transmembrane region" description="Helical" evidence="1">
    <location>
        <begin position="110"/>
        <end position="132"/>
    </location>
</feature>
<name>A0A813KP52_POLGL</name>
<proteinExistence type="predicted"/>
<dbReference type="Proteomes" id="UP000626109">
    <property type="component" value="Unassembled WGS sequence"/>
</dbReference>
<reference evidence="2" key="1">
    <citation type="submission" date="2021-02" db="EMBL/GenBank/DDBJ databases">
        <authorList>
            <person name="Dougan E. K."/>
            <person name="Rhodes N."/>
            <person name="Thang M."/>
            <person name="Chan C."/>
        </authorList>
    </citation>
    <scope>NUCLEOTIDE SEQUENCE</scope>
</reference>
<dbReference type="AlphaFoldDB" id="A0A813KP52"/>
<keyword evidence="1" id="KW-1133">Transmembrane helix</keyword>
<evidence type="ECO:0000313" key="3">
    <source>
        <dbReference type="Proteomes" id="UP000626109"/>
    </source>
</evidence>
<protein>
    <submittedName>
        <fullName evidence="2">Uncharacterized protein</fullName>
    </submittedName>
</protein>
<organism evidence="2 3">
    <name type="scientific">Polarella glacialis</name>
    <name type="common">Dinoflagellate</name>
    <dbReference type="NCBI Taxonomy" id="89957"/>
    <lineage>
        <taxon>Eukaryota</taxon>
        <taxon>Sar</taxon>
        <taxon>Alveolata</taxon>
        <taxon>Dinophyceae</taxon>
        <taxon>Suessiales</taxon>
        <taxon>Suessiaceae</taxon>
        <taxon>Polarella</taxon>
    </lineage>
</organism>